<protein>
    <submittedName>
        <fullName evidence="2">Uncharacterized protein</fullName>
    </submittedName>
</protein>
<proteinExistence type="predicted"/>
<keyword evidence="1" id="KW-1185">Reference proteome</keyword>
<accession>A0A915IDK0</accession>
<name>A0A915IDK0_ROMCU</name>
<sequence length="232" mass="26667">MWYWADGNHRTRPTEWMNRILKIEPSFQSNPSTYMCNRFTLCPVIYDEDFRMETAVQQIDVDKSDYIAKLHSWFHFYSQLLNTIDFQNRFSFPAPVYAYPLLTRALVHMLTAEELLNRPTLAKDVKPTDEELLDMPIFDLNMAKLRPSIDVSAPPALTATADLRATTMQINEFLKLTLDDISTLTLIPMDESTPVQPTAMEAETKTAITDETLTDILEETTADRSTTMDVMP</sequence>
<evidence type="ECO:0000313" key="1">
    <source>
        <dbReference type="Proteomes" id="UP000887565"/>
    </source>
</evidence>
<reference evidence="2" key="1">
    <citation type="submission" date="2022-11" db="UniProtKB">
        <authorList>
            <consortium name="WormBaseParasite"/>
        </authorList>
    </citation>
    <scope>IDENTIFICATION</scope>
</reference>
<dbReference type="AlphaFoldDB" id="A0A915IDK0"/>
<dbReference type="WBParaSite" id="nRc.2.0.1.t12274-RA">
    <property type="protein sequence ID" value="nRc.2.0.1.t12274-RA"/>
    <property type="gene ID" value="nRc.2.0.1.g12274"/>
</dbReference>
<dbReference type="Proteomes" id="UP000887565">
    <property type="component" value="Unplaced"/>
</dbReference>
<evidence type="ECO:0000313" key="2">
    <source>
        <dbReference type="WBParaSite" id="nRc.2.0.1.t12274-RA"/>
    </source>
</evidence>
<organism evidence="1 2">
    <name type="scientific">Romanomermis culicivorax</name>
    <name type="common">Nematode worm</name>
    <dbReference type="NCBI Taxonomy" id="13658"/>
    <lineage>
        <taxon>Eukaryota</taxon>
        <taxon>Metazoa</taxon>
        <taxon>Ecdysozoa</taxon>
        <taxon>Nematoda</taxon>
        <taxon>Enoplea</taxon>
        <taxon>Dorylaimia</taxon>
        <taxon>Mermithida</taxon>
        <taxon>Mermithoidea</taxon>
        <taxon>Mermithidae</taxon>
        <taxon>Romanomermis</taxon>
    </lineage>
</organism>